<dbReference type="Gene3D" id="3.60.15.10">
    <property type="entry name" value="Ribonuclease Z/Hydroxyacylglutathione hydrolase-like"/>
    <property type="match status" value="1"/>
</dbReference>
<dbReference type="OrthoDB" id="9789133at2"/>
<dbReference type="Pfam" id="PF13483">
    <property type="entry name" value="Lactamase_B_3"/>
    <property type="match status" value="1"/>
</dbReference>
<keyword evidence="1" id="KW-0378">Hydrolase</keyword>
<dbReference type="InterPro" id="IPR050114">
    <property type="entry name" value="UPF0173_UPF0282_UlaG_hydrolase"/>
</dbReference>
<sequence>MINFSLKKNLVGLGCALMALSACKEAPKDNRNPISAPAGQESELLDARKNYVKVQPVEHASFVLDFFEKTIYIDPVGNANSYTDFQKPDILLLTDIHPDHLQVEVLQTLITSNTKIIAPSAVANKLPAALKKQTKVLNNFEEITLSGSVIKALPMYNLPESAESMHPKGRGNGYLLQEQGKRIYIAGDTEDIPEMRNLKDINIAFIPMNLPYTMTVEDAADAVLDFKPHKVYPYHYRGKEGFSDIEKFKNIVNTNNPKIEVILLDWYPEK</sequence>
<protein>
    <submittedName>
        <fullName evidence="1">MBL fold metallo-hydrolase</fullName>
    </submittedName>
</protein>
<name>A0A507ZMJ5_9FLAO</name>
<dbReference type="PANTHER" id="PTHR43546:SF8">
    <property type="entry name" value="METALLO-BETA-LACTAMASE DOMAIN-CONTAINING PROTEIN"/>
    <property type="match status" value="1"/>
</dbReference>
<reference evidence="1 2" key="1">
    <citation type="submission" date="2019-06" db="EMBL/GenBank/DDBJ databases">
        <title>Flavibacter putida gen. nov., sp. nov., a novel marine bacterium of the family Flavobacteriaceae isolated from coastal seawater.</title>
        <authorList>
            <person name="Feng X."/>
        </authorList>
    </citation>
    <scope>NUCLEOTIDE SEQUENCE [LARGE SCALE GENOMIC DNA]</scope>
    <source>
        <strain evidence="1 2">PLHSN227</strain>
    </source>
</reference>
<proteinExistence type="predicted"/>
<dbReference type="PANTHER" id="PTHR43546">
    <property type="entry name" value="UPF0173 METAL-DEPENDENT HYDROLASE MJ1163-RELATED"/>
    <property type="match status" value="1"/>
</dbReference>
<comment type="caution">
    <text evidence="1">The sequence shown here is derived from an EMBL/GenBank/DDBJ whole genome shotgun (WGS) entry which is preliminary data.</text>
</comment>
<accession>A0A507ZMJ5</accession>
<organism evidence="1 2">
    <name type="scientific">Haloflavibacter putidus</name>
    <dbReference type="NCBI Taxonomy" id="2576776"/>
    <lineage>
        <taxon>Bacteria</taxon>
        <taxon>Pseudomonadati</taxon>
        <taxon>Bacteroidota</taxon>
        <taxon>Flavobacteriia</taxon>
        <taxon>Flavobacteriales</taxon>
        <taxon>Flavobacteriaceae</taxon>
        <taxon>Haloflavibacter</taxon>
    </lineage>
</organism>
<dbReference type="Proteomes" id="UP000317169">
    <property type="component" value="Unassembled WGS sequence"/>
</dbReference>
<dbReference type="AlphaFoldDB" id="A0A507ZMJ5"/>
<dbReference type="SUPFAM" id="SSF56281">
    <property type="entry name" value="Metallo-hydrolase/oxidoreductase"/>
    <property type="match status" value="1"/>
</dbReference>
<evidence type="ECO:0000313" key="1">
    <source>
        <dbReference type="EMBL" id="TQD38936.1"/>
    </source>
</evidence>
<dbReference type="EMBL" id="VIAR01000006">
    <property type="protein sequence ID" value="TQD38936.1"/>
    <property type="molecule type" value="Genomic_DNA"/>
</dbReference>
<gene>
    <name evidence="1" type="ORF">FKR84_08075</name>
</gene>
<dbReference type="GO" id="GO:0016787">
    <property type="term" value="F:hydrolase activity"/>
    <property type="evidence" value="ECO:0007669"/>
    <property type="project" value="UniProtKB-KW"/>
</dbReference>
<keyword evidence="2" id="KW-1185">Reference proteome</keyword>
<dbReference type="PROSITE" id="PS51257">
    <property type="entry name" value="PROKAR_LIPOPROTEIN"/>
    <property type="match status" value="1"/>
</dbReference>
<dbReference type="InterPro" id="IPR036866">
    <property type="entry name" value="RibonucZ/Hydroxyglut_hydro"/>
</dbReference>
<evidence type="ECO:0000313" key="2">
    <source>
        <dbReference type="Proteomes" id="UP000317169"/>
    </source>
</evidence>